<gene>
    <name evidence="13" type="primary">dapB</name>
    <name evidence="16" type="ORF">BSOLF_2903</name>
</gene>
<dbReference type="Gene3D" id="3.30.360.10">
    <property type="entry name" value="Dihydrodipicolinate Reductase, domain 2"/>
    <property type="match status" value="1"/>
</dbReference>
<dbReference type="PANTHER" id="PTHR20836:SF0">
    <property type="entry name" value="4-HYDROXY-TETRAHYDRODIPICOLINATE REDUCTASE 1, CHLOROPLASTIC-RELATED"/>
    <property type="match status" value="1"/>
</dbReference>
<dbReference type="EMBL" id="PEBX01000023">
    <property type="protein sequence ID" value="PTQ56635.1"/>
    <property type="molecule type" value="Genomic_DNA"/>
</dbReference>
<evidence type="ECO:0000313" key="16">
    <source>
        <dbReference type="EMBL" id="PTQ56635.1"/>
    </source>
</evidence>
<feature type="active site" description="Proton donor/acceptor" evidence="13">
    <location>
        <position position="143"/>
    </location>
</feature>
<dbReference type="UniPathway" id="UPA00034">
    <property type="reaction ID" value="UER00018"/>
</dbReference>
<dbReference type="InterPro" id="IPR022664">
    <property type="entry name" value="DapB_N_CS"/>
</dbReference>
<dbReference type="PROSITE" id="PS01298">
    <property type="entry name" value="DAPB"/>
    <property type="match status" value="1"/>
</dbReference>
<keyword evidence="2 13" id="KW-0963">Cytoplasm</keyword>
<dbReference type="Pfam" id="PF05173">
    <property type="entry name" value="DapB_C"/>
    <property type="match status" value="1"/>
</dbReference>
<dbReference type="GO" id="GO:0050661">
    <property type="term" value="F:NADP binding"/>
    <property type="evidence" value="ECO:0007669"/>
    <property type="project" value="UniProtKB-UniRule"/>
</dbReference>
<dbReference type="InterPro" id="IPR036291">
    <property type="entry name" value="NAD(P)-bd_dom_sf"/>
</dbReference>
<comment type="subcellular location">
    <subcellularLocation>
        <location evidence="13">Cytoplasm</location>
    </subcellularLocation>
</comment>
<evidence type="ECO:0000313" key="17">
    <source>
        <dbReference type="Proteomes" id="UP000244338"/>
    </source>
</evidence>
<dbReference type="GO" id="GO:0051287">
    <property type="term" value="F:NAD binding"/>
    <property type="evidence" value="ECO:0007669"/>
    <property type="project" value="UniProtKB-UniRule"/>
</dbReference>
<dbReference type="Proteomes" id="UP000244338">
    <property type="component" value="Unassembled WGS sequence"/>
</dbReference>
<dbReference type="PANTHER" id="PTHR20836">
    <property type="entry name" value="DIHYDRODIPICOLINATE REDUCTASE"/>
    <property type="match status" value="1"/>
</dbReference>
<reference evidence="17" key="1">
    <citation type="journal article" date="2018" name="Sci. Rep.">
        <title>Lignite coal burning seam in the remote Altai Mountains harbors a hydrogen-driven thermophilic microbial community.</title>
        <authorList>
            <person name="Kadnikov V.V."/>
            <person name="Mardanov A.V."/>
            <person name="Ivasenko D.A."/>
            <person name="Antsiferov D.V."/>
            <person name="Beletsky A.V."/>
            <person name="Karnachuk O.V."/>
            <person name="Ravin N.V."/>
        </authorList>
    </citation>
    <scope>NUCLEOTIDE SEQUENCE [LARGE SCALE GENOMIC DNA]</scope>
</reference>
<evidence type="ECO:0000259" key="15">
    <source>
        <dbReference type="Pfam" id="PF05173"/>
    </source>
</evidence>
<evidence type="ECO:0000256" key="1">
    <source>
        <dbReference type="ARBA" id="ARBA00006642"/>
    </source>
</evidence>
<evidence type="ECO:0000256" key="7">
    <source>
        <dbReference type="ARBA" id="ARBA00023027"/>
    </source>
</evidence>
<proteinExistence type="inferred from homology"/>
<sequence>MIRIVISGAFGKMGQLALEHIQKRDDFEVVALVDHKGRAHPFLSTYFTVDEALRKESAHVLVDFTTPEVVYENIIAAIRHGTRPVVGTTGLSMGEVETLQALAAEKKIGGVIAPNFALGAILMMRFSEIAARYYSHAEIIEGHRLTKRDKPSGTAAYTDQLMKTSSPIQTEIHSVRLPGLVAHQAVVFGGEGEILTIRHDALSRESFMPGLLLAIEQVMERDELIYGLEKLLDLSL</sequence>
<dbReference type="PIRSF" id="PIRSF000161">
    <property type="entry name" value="DHPR"/>
    <property type="match status" value="1"/>
</dbReference>
<dbReference type="Gene3D" id="3.40.50.720">
    <property type="entry name" value="NAD(P)-binding Rossmann-like Domain"/>
    <property type="match status" value="1"/>
</dbReference>
<feature type="binding site" evidence="13">
    <location>
        <begin position="87"/>
        <end position="89"/>
    </location>
    <ligand>
        <name>NAD(+)</name>
        <dbReference type="ChEBI" id="CHEBI:57540"/>
    </ligand>
</feature>
<dbReference type="GO" id="GO:0009089">
    <property type="term" value="P:lysine biosynthetic process via diaminopimelate"/>
    <property type="evidence" value="ECO:0007669"/>
    <property type="project" value="UniProtKB-UniRule"/>
</dbReference>
<protein>
    <recommendedName>
        <fullName evidence="10 13">4-hydroxy-tetrahydrodipicolinate reductase</fullName>
        <shortName evidence="13">HTPA reductase</shortName>
        <ecNumber evidence="10 13">1.17.1.8</ecNumber>
    </recommendedName>
</protein>
<keyword evidence="8 13" id="KW-0457">Lysine biosynthesis</keyword>
<feature type="active site" description="Proton donor" evidence="13">
    <location>
        <position position="147"/>
    </location>
</feature>
<evidence type="ECO:0000256" key="5">
    <source>
        <dbReference type="ARBA" id="ARBA00022915"/>
    </source>
</evidence>
<evidence type="ECO:0000256" key="13">
    <source>
        <dbReference type="HAMAP-Rule" id="MF_00102"/>
    </source>
</evidence>
<keyword evidence="6 13" id="KW-0560">Oxidoreductase</keyword>
<feature type="domain" description="Dihydrodipicolinate reductase N-terminal" evidence="14">
    <location>
        <begin position="2"/>
        <end position="116"/>
    </location>
</feature>
<keyword evidence="5 13" id="KW-0220">Diaminopimelate biosynthesis</keyword>
<feature type="binding site" evidence="13">
    <location>
        <position position="144"/>
    </location>
    <ligand>
        <name>(S)-2,3,4,5-tetrahydrodipicolinate</name>
        <dbReference type="ChEBI" id="CHEBI:16845"/>
    </ligand>
</feature>
<accession>A0A2R6Y1X1</accession>
<evidence type="ECO:0000256" key="10">
    <source>
        <dbReference type="ARBA" id="ARBA00038983"/>
    </source>
</evidence>
<dbReference type="GO" id="GO:0019877">
    <property type="term" value="P:diaminopimelate biosynthetic process"/>
    <property type="evidence" value="ECO:0007669"/>
    <property type="project" value="UniProtKB-UniRule"/>
</dbReference>
<keyword evidence="7 13" id="KW-0520">NAD</keyword>
<keyword evidence="3 13" id="KW-0028">Amino-acid biosynthesis</keyword>
<evidence type="ECO:0000256" key="11">
    <source>
        <dbReference type="ARBA" id="ARBA00049080"/>
    </source>
</evidence>
<dbReference type="Pfam" id="PF01113">
    <property type="entry name" value="DapB_N"/>
    <property type="match status" value="1"/>
</dbReference>
<comment type="subunit">
    <text evidence="13">Homotetramer.</text>
</comment>
<comment type="caution">
    <text evidence="13">Was originally thought to be a dihydrodipicolinate reductase (DHDPR), catalyzing the conversion of dihydrodipicolinate to tetrahydrodipicolinate. However, it was shown in E.coli that the substrate of the enzymatic reaction is not dihydrodipicolinate (DHDP) but in fact (2S,4S)-4-hydroxy-2,3,4,5-tetrahydrodipicolinic acid (HTPA), the product released by the DapA-catalyzed reaction.</text>
</comment>
<evidence type="ECO:0000259" key="14">
    <source>
        <dbReference type="Pfam" id="PF01113"/>
    </source>
</evidence>
<evidence type="ECO:0000256" key="8">
    <source>
        <dbReference type="ARBA" id="ARBA00023154"/>
    </source>
</evidence>
<feature type="domain" description="Dihydrodipicolinate reductase C-terminal" evidence="15">
    <location>
        <begin position="119"/>
        <end position="232"/>
    </location>
</feature>
<organism evidence="16 17">
    <name type="scientific">Candidatus Carbonibacillus altaicus</name>
    <dbReference type="NCBI Taxonomy" id="2163959"/>
    <lineage>
        <taxon>Bacteria</taxon>
        <taxon>Bacillati</taxon>
        <taxon>Bacillota</taxon>
        <taxon>Bacilli</taxon>
        <taxon>Bacillales</taxon>
        <taxon>Candidatus Carbonibacillus</taxon>
    </lineage>
</organism>
<dbReference type="GO" id="GO:0016726">
    <property type="term" value="F:oxidoreductase activity, acting on CH or CH2 groups, NAD or NADP as acceptor"/>
    <property type="evidence" value="ECO:0007669"/>
    <property type="project" value="UniProtKB-UniRule"/>
</dbReference>
<feature type="binding site" evidence="13">
    <location>
        <position position="38"/>
    </location>
    <ligand>
        <name>NADP(+)</name>
        <dbReference type="ChEBI" id="CHEBI:58349"/>
    </ligand>
</feature>
<dbReference type="EC" id="1.17.1.8" evidence="10 13"/>
<dbReference type="CDD" id="cd02274">
    <property type="entry name" value="DHDPR_N"/>
    <property type="match status" value="1"/>
</dbReference>
<evidence type="ECO:0000256" key="9">
    <source>
        <dbReference type="ARBA" id="ARBA00037922"/>
    </source>
</evidence>
<keyword evidence="4 13" id="KW-0521">NADP</keyword>
<dbReference type="InterPro" id="IPR022663">
    <property type="entry name" value="DapB_C"/>
</dbReference>
<feature type="binding site" evidence="13">
    <location>
        <begin position="113"/>
        <end position="116"/>
    </location>
    <ligand>
        <name>NAD(+)</name>
        <dbReference type="ChEBI" id="CHEBI:57540"/>
    </ligand>
</feature>
<dbReference type="InterPro" id="IPR000846">
    <property type="entry name" value="DapB_N"/>
</dbReference>
<feature type="binding site" evidence="13">
    <location>
        <begin position="153"/>
        <end position="154"/>
    </location>
    <ligand>
        <name>(S)-2,3,4,5-tetrahydrodipicolinate</name>
        <dbReference type="ChEBI" id="CHEBI:16845"/>
    </ligand>
</feature>
<dbReference type="NCBIfam" id="TIGR00036">
    <property type="entry name" value="dapB"/>
    <property type="match status" value="1"/>
</dbReference>
<feature type="binding site" evidence="13">
    <location>
        <begin position="8"/>
        <end position="13"/>
    </location>
    <ligand>
        <name>NAD(+)</name>
        <dbReference type="ChEBI" id="CHEBI:57540"/>
    </ligand>
</feature>
<evidence type="ECO:0000256" key="12">
    <source>
        <dbReference type="ARBA" id="ARBA00049396"/>
    </source>
</evidence>
<evidence type="ECO:0000256" key="2">
    <source>
        <dbReference type="ARBA" id="ARBA00022490"/>
    </source>
</evidence>
<dbReference type="GO" id="GO:0008839">
    <property type="term" value="F:4-hydroxy-tetrahydrodipicolinate reductase"/>
    <property type="evidence" value="ECO:0007669"/>
    <property type="project" value="UniProtKB-UniRule"/>
</dbReference>
<dbReference type="GO" id="GO:0005829">
    <property type="term" value="C:cytosol"/>
    <property type="evidence" value="ECO:0007669"/>
    <property type="project" value="TreeGrafter"/>
</dbReference>
<evidence type="ECO:0000256" key="4">
    <source>
        <dbReference type="ARBA" id="ARBA00022857"/>
    </source>
</evidence>
<evidence type="ECO:0000256" key="6">
    <source>
        <dbReference type="ARBA" id="ARBA00023002"/>
    </source>
</evidence>
<feature type="binding site" evidence="13">
    <location>
        <position position="34"/>
    </location>
    <ligand>
        <name>NAD(+)</name>
        <dbReference type="ChEBI" id="CHEBI:57540"/>
    </ligand>
</feature>
<comment type="catalytic activity">
    <reaction evidence="12 13">
        <text>(S)-2,3,4,5-tetrahydrodipicolinate + NAD(+) + H2O = (2S,4S)-4-hydroxy-2,3,4,5-tetrahydrodipicolinate + NADH + H(+)</text>
        <dbReference type="Rhea" id="RHEA:35323"/>
        <dbReference type="ChEBI" id="CHEBI:15377"/>
        <dbReference type="ChEBI" id="CHEBI:15378"/>
        <dbReference type="ChEBI" id="CHEBI:16845"/>
        <dbReference type="ChEBI" id="CHEBI:57540"/>
        <dbReference type="ChEBI" id="CHEBI:57945"/>
        <dbReference type="ChEBI" id="CHEBI:67139"/>
        <dbReference type="EC" id="1.17.1.8"/>
    </reaction>
</comment>
<comment type="caution">
    <text evidence="16">The sequence shown here is derived from an EMBL/GenBank/DDBJ whole genome shotgun (WGS) entry which is preliminary data.</text>
</comment>
<dbReference type="SUPFAM" id="SSF51735">
    <property type="entry name" value="NAD(P)-binding Rossmann-fold domains"/>
    <property type="match status" value="1"/>
</dbReference>
<dbReference type="InterPro" id="IPR023940">
    <property type="entry name" value="DHDPR_bac"/>
</dbReference>
<comment type="pathway">
    <text evidence="9 13">Amino-acid biosynthesis; L-lysine biosynthesis via DAP pathway; (S)-tetrahydrodipicolinate from L-aspartate: step 4/4.</text>
</comment>
<name>A0A2R6Y1X1_9BACL</name>
<evidence type="ECO:0000256" key="3">
    <source>
        <dbReference type="ARBA" id="ARBA00022605"/>
    </source>
</evidence>
<comment type="function">
    <text evidence="13">Catalyzes the conversion of 4-hydroxy-tetrahydrodipicolinate (HTPA) to tetrahydrodipicolinate.</text>
</comment>
<dbReference type="HAMAP" id="MF_00102">
    <property type="entry name" value="DapB"/>
    <property type="match status" value="1"/>
</dbReference>
<comment type="similarity">
    <text evidence="1 13">Belongs to the DapB family.</text>
</comment>
<dbReference type="AlphaFoldDB" id="A0A2R6Y1X1"/>
<dbReference type="SUPFAM" id="SSF55347">
    <property type="entry name" value="Glyceraldehyde-3-phosphate dehydrogenase-like, C-terminal domain"/>
    <property type="match status" value="1"/>
</dbReference>
<comment type="catalytic activity">
    <reaction evidence="11 13">
        <text>(S)-2,3,4,5-tetrahydrodipicolinate + NADP(+) + H2O = (2S,4S)-4-hydroxy-2,3,4,5-tetrahydrodipicolinate + NADPH + H(+)</text>
        <dbReference type="Rhea" id="RHEA:35331"/>
        <dbReference type="ChEBI" id="CHEBI:15377"/>
        <dbReference type="ChEBI" id="CHEBI:15378"/>
        <dbReference type="ChEBI" id="CHEBI:16845"/>
        <dbReference type="ChEBI" id="CHEBI:57783"/>
        <dbReference type="ChEBI" id="CHEBI:58349"/>
        <dbReference type="ChEBI" id="CHEBI:67139"/>
        <dbReference type="EC" id="1.17.1.8"/>
    </reaction>
</comment>